<keyword evidence="4 10" id="KW-0378">Hydrolase</keyword>
<accession>A0A7D9H3W3</accession>
<evidence type="ECO:0000259" key="9">
    <source>
        <dbReference type="Pfam" id="PF00149"/>
    </source>
</evidence>
<reference evidence="10" key="1">
    <citation type="submission" date="2019-07" db="EMBL/GenBank/DDBJ databases">
        <authorList>
            <person name="Weber M."/>
            <person name="Kostadinov I."/>
            <person name="Kostadinov D I."/>
        </authorList>
    </citation>
    <scope>NUCLEOTIDE SEQUENCE</scope>
    <source>
        <strain evidence="10">Gfbio:sag-sample-m06:053724c1-46a9-4a36-b237-ea2bf867836b</strain>
    </source>
</reference>
<dbReference type="PANTHER" id="PTHR40942">
    <property type="match status" value="1"/>
</dbReference>
<dbReference type="InterPro" id="IPR004843">
    <property type="entry name" value="Calcineurin-like_PHP"/>
</dbReference>
<evidence type="ECO:0000256" key="8">
    <source>
        <dbReference type="ARBA" id="ARBA00049417"/>
    </source>
</evidence>
<dbReference type="GO" id="GO:0008803">
    <property type="term" value="F:bis(5'-nucleosyl)-tetraphosphatase (symmetrical) activity"/>
    <property type="evidence" value="ECO:0007669"/>
    <property type="project" value="UniProtKB-EC"/>
</dbReference>
<dbReference type="Pfam" id="PF00149">
    <property type="entry name" value="Metallophos"/>
    <property type="match status" value="1"/>
</dbReference>
<evidence type="ECO:0000313" key="10">
    <source>
        <dbReference type="EMBL" id="VUX55753.1"/>
    </source>
</evidence>
<dbReference type="InterPro" id="IPR029052">
    <property type="entry name" value="Metallo-depent_PP-like"/>
</dbReference>
<dbReference type="EMBL" id="LR633967">
    <property type="protein sequence ID" value="VUX55753.1"/>
    <property type="molecule type" value="Genomic_DNA"/>
</dbReference>
<dbReference type="CDD" id="cd07422">
    <property type="entry name" value="MPP_ApaH"/>
    <property type="match status" value="1"/>
</dbReference>
<evidence type="ECO:0000256" key="5">
    <source>
        <dbReference type="ARBA" id="ARBA00031248"/>
    </source>
</evidence>
<evidence type="ECO:0000256" key="6">
    <source>
        <dbReference type="ARBA" id="ARBA00032248"/>
    </source>
</evidence>
<dbReference type="AlphaFoldDB" id="A0A7D9H3W3"/>
<sequence>MAQYAIGDLQGCYDPFRRLLDKIVFDPEKDRLWITGDLVNRGPKSRKTLRFVRSLGGAAITVLGNHDLHLIALANDIEEAGSDYASLAKILAKDDCGELIDWLRFRPLAHYSVDLNTLMVHAGIPPQWTANDTLKYAAELEHELQSDSYVDFLEKMYGDKPHKWSDELTGHKRQRFIVNALTRTRMIRKRGALDFSHKGPTERAAKGLRPWFAADDAKWRGTRIVFGHWSALGLIVNDDLIAVDTGCVWGRQLTAVRLDKGPTIVQVRCKK</sequence>
<dbReference type="EC" id="3.6.1.41" evidence="3"/>
<evidence type="ECO:0000256" key="2">
    <source>
        <dbReference type="ARBA" id="ARBA00005419"/>
    </source>
</evidence>
<dbReference type="NCBIfam" id="NF001204">
    <property type="entry name" value="PRK00166.1"/>
    <property type="match status" value="1"/>
</dbReference>
<organism evidence="10">
    <name type="scientific">uncultured Woeseiaceae bacterium</name>
    <dbReference type="NCBI Taxonomy" id="1983305"/>
    <lineage>
        <taxon>Bacteria</taxon>
        <taxon>Pseudomonadati</taxon>
        <taxon>Pseudomonadota</taxon>
        <taxon>Gammaproteobacteria</taxon>
        <taxon>Woeseiales</taxon>
        <taxon>Woeseiaceae</taxon>
        <taxon>environmental samples</taxon>
    </lineage>
</organism>
<dbReference type="PIRSF" id="PIRSF000903">
    <property type="entry name" value="B5n-ttraPtase_sm"/>
    <property type="match status" value="1"/>
</dbReference>
<name>A0A7D9H3W3_9GAMM</name>
<dbReference type="InterPro" id="IPR004617">
    <property type="entry name" value="ApaH"/>
</dbReference>
<evidence type="ECO:0000256" key="3">
    <source>
        <dbReference type="ARBA" id="ARBA00012506"/>
    </source>
</evidence>
<dbReference type="NCBIfam" id="TIGR00668">
    <property type="entry name" value="apaH"/>
    <property type="match status" value="1"/>
</dbReference>
<comment type="similarity">
    <text evidence="2">Belongs to the Ap4A hydrolase family.</text>
</comment>
<evidence type="ECO:0000256" key="4">
    <source>
        <dbReference type="ARBA" id="ARBA00022801"/>
    </source>
</evidence>
<dbReference type="Gene3D" id="3.60.21.10">
    <property type="match status" value="1"/>
</dbReference>
<comment type="catalytic activity">
    <reaction evidence="8">
        <text>P(1),P(4)-bis(5'-adenosyl) tetraphosphate + H2O = 2 ADP + 2 H(+)</text>
        <dbReference type="Rhea" id="RHEA:24252"/>
        <dbReference type="ChEBI" id="CHEBI:15377"/>
        <dbReference type="ChEBI" id="CHEBI:15378"/>
        <dbReference type="ChEBI" id="CHEBI:58141"/>
        <dbReference type="ChEBI" id="CHEBI:456216"/>
        <dbReference type="EC" id="3.6.1.41"/>
    </reaction>
</comment>
<proteinExistence type="inferred from homology"/>
<dbReference type="PANTHER" id="PTHR40942:SF4">
    <property type="entry name" value="CYTOCHROME C5"/>
    <property type="match status" value="1"/>
</dbReference>
<dbReference type="SUPFAM" id="SSF56300">
    <property type="entry name" value="Metallo-dependent phosphatases"/>
    <property type="match status" value="1"/>
</dbReference>
<protein>
    <recommendedName>
        <fullName evidence="3">bis(5'-nucleosyl)-tetraphosphatase (symmetrical)</fullName>
        <ecNumber evidence="3">3.6.1.41</ecNumber>
    </recommendedName>
    <alternativeName>
        <fullName evidence="6">Ap4A hydrolase</fullName>
    </alternativeName>
    <alternativeName>
        <fullName evidence="5">Diadenosine 5',5'''-P1,P4-tetraphosphate pyrophosphohydrolase</fullName>
    </alternativeName>
    <alternativeName>
        <fullName evidence="7">Diadenosine tetraphosphatase</fullName>
    </alternativeName>
</protein>
<evidence type="ECO:0000256" key="7">
    <source>
        <dbReference type="ARBA" id="ARBA00033210"/>
    </source>
</evidence>
<gene>
    <name evidence="10" type="primary">apaH</name>
    <name evidence="10" type="ORF">JTBM06_V1_100013</name>
</gene>
<feature type="domain" description="Calcineurin-like phosphoesterase" evidence="9">
    <location>
        <begin position="5"/>
        <end position="168"/>
    </location>
</feature>
<evidence type="ECO:0000256" key="1">
    <source>
        <dbReference type="ARBA" id="ARBA00003413"/>
    </source>
</evidence>
<comment type="function">
    <text evidence="1">Hydrolyzes diadenosine 5',5'''-P1,P4-tetraphosphate to yield ADP.</text>
</comment>